<dbReference type="EMBL" id="JXJN01017947">
    <property type="status" value="NOT_ANNOTATED_CDS"/>
    <property type="molecule type" value="Genomic_DNA"/>
</dbReference>
<evidence type="ECO:0000313" key="2">
    <source>
        <dbReference type="Proteomes" id="UP000092460"/>
    </source>
</evidence>
<protein>
    <submittedName>
        <fullName evidence="1">Uncharacterized protein</fullName>
    </submittedName>
</protein>
<dbReference type="EnsemblMetazoa" id="GPPI036434-RA">
    <property type="protein sequence ID" value="GPPI036434-PA"/>
    <property type="gene ID" value="GPPI036434"/>
</dbReference>
<proteinExistence type="predicted"/>
<evidence type="ECO:0000313" key="1">
    <source>
        <dbReference type="EnsemblMetazoa" id="GPPI036434-PA"/>
    </source>
</evidence>
<dbReference type="Proteomes" id="UP000092460">
    <property type="component" value="Unassembled WGS sequence"/>
</dbReference>
<reference evidence="2" key="1">
    <citation type="submission" date="2015-01" db="EMBL/GenBank/DDBJ databases">
        <authorList>
            <person name="Aksoy S."/>
            <person name="Warren W."/>
            <person name="Wilson R.K."/>
        </authorList>
    </citation>
    <scope>NUCLEOTIDE SEQUENCE [LARGE SCALE GENOMIC DNA]</scope>
    <source>
        <strain evidence="2">IAEA</strain>
    </source>
</reference>
<reference evidence="1" key="2">
    <citation type="submission" date="2020-05" db="UniProtKB">
        <authorList>
            <consortium name="EnsemblMetazoa"/>
        </authorList>
    </citation>
    <scope>IDENTIFICATION</scope>
    <source>
        <strain evidence="1">IAEA</strain>
    </source>
</reference>
<sequence length="159" mass="18397">MQCEATANNKCLAKLIGRKICRNGKGYICCLSLRLNKEQQPGYPCLSRNHKKNYQLYLERIPGGKVSWKPGPHFNQDRQEQQNLLHENLHFRASLLISKQTVQRNPMSIIRFRSAIMAIQKYVNWQKTTSLDCQDANMRKFLLQLSDLAMAARAMVAKM</sequence>
<organism evidence="1 2">
    <name type="scientific">Glossina palpalis gambiensis</name>
    <dbReference type="NCBI Taxonomy" id="67801"/>
    <lineage>
        <taxon>Eukaryota</taxon>
        <taxon>Metazoa</taxon>
        <taxon>Ecdysozoa</taxon>
        <taxon>Arthropoda</taxon>
        <taxon>Hexapoda</taxon>
        <taxon>Insecta</taxon>
        <taxon>Pterygota</taxon>
        <taxon>Neoptera</taxon>
        <taxon>Endopterygota</taxon>
        <taxon>Diptera</taxon>
        <taxon>Brachycera</taxon>
        <taxon>Muscomorpha</taxon>
        <taxon>Hippoboscoidea</taxon>
        <taxon>Glossinidae</taxon>
        <taxon>Glossina</taxon>
    </lineage>
</organism>
<accession>A0A1B0BPH2</accession>
<dbReference type="AlphaFoldDB" id="A0A1B0BPH2"/>
<dbReference type="EMBL" id="JXJN01017946">
    <property type="status" value="NOT_ANNOTATED_CDS"/>
    <property type="molecule type" value="Genomic_DNA"/>
</dbReference>
<name>A0A1B0BPH2_9MUSC</name>
<dbReference type="VEuPathDB" id="VectorBase:GPPI036434"/>
<keyword evidence="2" id="KW-1185">Reference proteome</keyword>